<organism evidence="4 5">
    <name type="scientific">Nonomuraea salmonea</name>
    <dbReference type="NCBI Taxonomy" id="46181"/>
    <lineage>
        <taxon>Bacteria</taxon>
        <taxon>Bacillati</taxon>
        <taxon>Actinomycetota</taxon>
        <taxon>Actinomycetes</taxon>
        <taxon>Streptosporangiales</taxon>
        <taxon>Streptosporangiaceae</taxon>
        <taxon>Nonomuraea</taxon>
    </lineage>
</organism>
<dbReference type="InterPro" id="IPR001387">
    <property type="entry name" value="Cro/C1-type_HTH"/>
</dbReference>
<dbReference type="RefSeq" id="WP_379483479.1">
    <property type="nucleotide sequence ID" value="NZ_JBHMCF010000013.1"/>
</dbReference>
<gene>
    <name evidence="4" type="ORF">ACFFR3_18175</name>
</gene>
<evidence type="ECO:0000256" key="2">
    <source>
        <dbReference type="SAM" id="MobiDB-lite"/>
    </source>
</evidence>
<evidence type="ECO:0000256" key="1">
    <source>
        <dbReference type="SAM" id="Coils"/>
    </source>
</evidence>
<feature type="coiled-coil region" evidence="1">
    <location>
        <begin position="113"/>
        <end position="154"/>
    </location>
</feature>
<keyword evidence="5" id="KW-1185">Reference proteome</keyword>
<feature type="region of interest" description="Disordered" evidence="2">
    <location>
        <begin position="183"/>
        <end position="228"/>
    </location>
</feature>
<dbReference type="PROSITE" id="PS50943">
    <property type="entry name" value="HTH_CROC1"/>
    <property type="match status" value="1"/>
</dbReference>
<keyword evidence="1" id="KW-0175">Coiled coil</keyword>
<accession>A0ABV5NMC5</accession>
<feature type="domain" description="HTH cro/C1-type" evidence="3">
    <location>
        <begin position="49"/>
        <end position="91"/>
    </location>
</feature>
<protein>
    <recommendedName>
        <fullName evidence="3">HTH cro/C1-type domain-containing protein</fullName>
    </recommendedName>
</protein>
<name>A0ABV5NMC5_9ACTN</name>
<dbReference type="EMBL" id="JBHMCF010000013">
    <property type="protein sequence ID" value="MFB9471453.1"/>
    <property type="molecule type" value="Genomic_DNA"/>
</dbReference>
<evidence type="ECO:0000313" key="5">
    <source>
        <dbReference type="Proteomes" id="UP001589568"/>
    </source>
</evidence>
<evidence type="ECO:0000259" key="3">
    <source>
        <dbReference type="PROSITE" id="PS50943"/>
    </source>
</evidence>
<comment type="caution">
    <text evidence="4">The sequence shown here is derived from an EMBL/GenBank/DDBJ whole genome shotgun (WGS) entry which is preliminary data.</text>
</comment>
<dbReference type="Proteomes" id="UP001589568">
    <property type="component" value="Unassembled WGS sequence"/>
</dbReference>
<sequence length="228" mass="25518">MCENEASDDLSAIKTWAEAYALLSAIRATKTRQSLRNLHENMVRGNRGKELSAASVVSTSTLQRLFKEKRKPKTCHLIGILYALDVPREQWAAWRDLVKRLETARRGDQDAETTCLRAEVESLRSRLECAEKEAQELREEFRGLRDTCESQLREAKEAFLRATAGTVAATTFGLAKAQTLRPGHHDFESSSFAKSRVRPYVSDRPQAETRSRVTEPPGADADEAPSPG</sequence>
<proteinExistence type="predicted"/>
<reference evidence="4 5" key="1">
    <citation type="submission" date="2024-09" db="EMBL/GenBank/DDBJ databases">
        <authorList>
            <person name="Sun Q."/>
            <person name="Mori K."/>
        </authorList>
    </citation>
    <scope>NUCLEOTIDE SEQUENCE [LARGE SCALE GENOMIC DNA]</scope>
    <source>
        <strain evidence="4 5">JCM 3324</strain>
    </source>
</reference>
<evidence type="ECO:0000313" key="4">
    <source>
        <dbReference type="EMBL" id="MFB9471453.1"/>
    </source>
</evidence>